<proteinExistence type="predicted"/>
<evidence type="ECO:0000313" key="3">
    <source>
        <dbReference type="Proteomes" id="UP001204772"/>
    </source>
</evidence>
<protein>
    <submittedName>
        <fullName evidence="2">DUF3667 domain-containing protein</fullName>
    </submittedName>
</protein>
<dbReference type="RefSeq" id="WP_253526394.1">
    <property type="nucleotide sequence ID" value="NZ_JAMZEL010000002.1"/>
</dbReference>
<accession>A0ABT1FKJ7</accession>
<reference evidence="2 3" key="1">
    <citation type="submission" date="2022-06" db="EMBL/GenBank/DDBJ databases">
        <title>Runella sp. S5 genome sequencing.</title>
        <authorList>
            <person name="Park S."/>
        </authorList>
    </citation>
    <scope>NUCLEOTIDE SEQUENCE [LARGE SCALE GENOMIC DNA]</scope>
    <source>
        <strain evidence="2 3">S5</strain>
    </source>
</reference>
<keyword evidence="1" id="KW-1133">Transmembrane helix</keyword>
<organism evidence="2 3">
    <name type="scientific">Runella salmonicolor</name>
    <dbReference type="NCBI Taxonomy" id="2950278"/>
    <lineage>
        <taxon>Bacteria</taxon>
        <taxon>Pseudomonadati</taxon>
        <taxon>Bacteroidota</taxon>
        <taxon>Cytophagia</taxon>
        <taxon>Cytophagales</taxon>
        <taxon>Spirosomataceae</taxon>
        <taxon>Runella</taxon>
    </lineage>
</organism>
<feature type="transmembrane region" description="Helical" evidence="1">
    <location>
        <begin position="200"/>
        <end position="217"/>
    </location>
</feature>
<feature type="transmembrane region" description="Helical" evidence="1">
    <location>
        <begin position="229"/>
        <end position="249"/>
    </location>
</feature>
<feature type="transmembrane region" description="Helical" evidence="1">
    <location>
        <begin position="164"/>
        <end position="188"/>
    </location>
</feature>
<sequence length="255" mass="29623">MQKEIKSRNLSQSMPDNCPDCNKIITENFCSFCGHQKSIERIDAKYAGQEILNLVGYERGFLFTVKNLLIKPAETIKHFLYINRNTVTKPLTFLILSSVIYTLISHYLQTDVVIDQRMKNMLGNSSVYLMNKWIQENYGYANLLMILPIAFFCKLLFRQYQYNFFEVVVIICFVMGEGMLILSVQQIFNYYLNSSLVDNAFYVIVFAYISWAISIVYDKSIKNYFKALSAYLLGMISFQLITTILAVLYDIAIKK</sequence>
<comment type="caution">
    <text evidence="2">The sequence shown here is derived from an EMBL/GenBank/DDBJ whole genome shotgun (WGS) entry which is preliminary data.</text>
</comment>
<feature type="transmembrane region" description="Helical" evidence="1">
    <location>
        <begin position="138"/>
        <end position="157"/>
    </location>
</feature>
<keyword evidence="1" id="KW-0812">Transmembrane</keyword>
<feature type="transmembrane region" description="Helical" evidence="1">
    <location>
        <begin position="91"/>
        <end position="108"/>
    </location>
</feature>
<name>A0ABT1FKJ7_9BACT</name>
<dbReference type="EMBL" id="JAMZEL010000002">
    <property type="protein sequence ID" value="MCP1382256.1"/>
    <property type="molecule type" value="Genomic_DNA"/>
</dbReference>
<dbReference type="Pfam" id="PF12412">
    <property type="entry name" value="DUF3667"/>
    <property type="match status" value="1"/>
</dbReference>
<evidence type="ECO:0000256" key="1">
    <source>
        <dbReference type="SAM" id="Phobius"/>
    </source>
</evidence>
<dbReference type="Proteomes" id="UP001204772">
    <property type="component" value="Unassembled WGS sequence"/>
</dbReference>
<evidence type="ECO:0000313" key="2">
    <source>
        <dbReference type="EMBL" id="MCP1382256.1"/>
    </source>
</evidence>
<dbReference type="InterPro" id="IPR022134">
    <property type="entry name" value="DUF3667"/>
</dbReference>
<keyword evidence="3" id="KW-1185">Reference proteome</keyword>
<gene>
    <name evidence="2" type="ORF">NCI00_07465</name>
</gene>
<keyword evidence="1" id="KW-0472">Membrane</keyword>